<dbReference type="OrthoDB" id="9075305at2"/>
<keyword evidence="1 2" id="KW-0808">Transferase</keyword>
<reference evidence="2 3" key="1">
    <citation type="submission" date="2017-05" db="EMBL/GenBank/DDBJ databases">
        <title>Thiocyanate degradation by Thiohalobacter thiocyanaticus FOKN1.</title>
        <authorList>
            <person name="Oshiki M."/>
            <person name="Fukushima T."/>
            <person name="Kawano S."/>
            <person name="Nakagawa J."/>
        </authorList>
    </citation>
    <scope>NUCLEOTIDE SEQUENCE [LARGE SCALE GENOMIC DNA]</scope>
    <source>
        <strain evidence="2 3">FOKN1</strain>
    </source>
</reference>
<organism evidence="2 3">
    <name type="scientific">Thiohalobacter thiocyanaticus</name>
    <dbReference type="NCBI Taxonomy" id="585455"/>
    <lineage>
        <taxon>Bacteria</taxon>
        <taxon>Pseudomonadati</taxon>
        <taxon>Pseudomonadota</taxon>
        <taxon>Gammaproteobacteria</taxon>
        <taxon>Thiohalobacterales</taxon>
        <taxon>Thiohalobacteraceae</taxon>
        <taxon>Thiohalobacter</taxon>
    </lineage>
</organism>
<dbReference type="InterPro" id="IPR027417">
    <property type="entry name" value="P-loop_NTPase"/>
</dbReference>
<dbReference type="SUPFAM" id="SSF52540">
    <property type="entry name" value="P-loop containing nucleoside triphosphate hydrolases"/>
    <property type="match status" value="1"/>
</dbReference>
<dbReference type="Gene3D" id="3.40.50.300">
    <property type="entry name" value="P-loop containing nucleotide triphosphate hydrolases"/>
    <property type="match status" value="1"/>
</dbReference>
<evidence type="ECO:0000313" key="3">
    <source>
        <dbReference type="Proteomes" id="UP000218765"/>
    </source>
</evidence>
<evidence type="ECO:0000313" key="2">
    <source>
        <dbReference type="EMBL" id="BAZ94007.1"/>
    </source>
</evidence>
<name>A0A1Z4VQV1_9GAMM</name>
<dbReference type="InterPro" id="IPR037359">
    <property type="entry name" value="NST/OST"/>
</dbReference>
<dbReference type="PANTHER" id="PTHR10605:SF56">
    <property type="entry name" value="BIFUNCTIONAL HEPARAN SULFATE N-DEACETYLASE_N-SULFOTRANSFERASE"/>
    <property type="match status" value="1"/>
</dbReference>
<protein>
    <submittedName>
        <fullName evidence="2">Sulfotransferase</fullName>
    </submittedName>
</protein>
<accession>A0A1Z4VQV1</accession>
<gene>
    <name evidence="2" type="ORF">FOKN1_1619</name>
</gene>
<evidence type="ECO:0000256" key="1">
    <source>
        <dbReference type="ARBA" id="ARBA00022679"/>
    </source>
</evidence>
<dbReference type="Proteomes" id="UP000218765">
    <property type="component" value="Chromosome"/>
</dbReference>
<dbReference type="Pfam" id="PF13469">
    <property type="entry name" value="Sulfotransfer_3"/>
    <property type="match status" value="1"/>
</dbReference>
<sequence>MKSGTTSLHALLAMHPQVFMCEPKEPCYFLDPDQLRRYWPEMWERRYWESEAAYLKLFAAAGDVPVIGESSTDYSKLPRFAGVVERIRAFNPQARFIYIMRDPVERTLSHYWHMVTHRAERRDMLTALREEPHYLEVSHYARQLRPYLDAFTGERILTLTFEALQSDPLTTVQQVFAWLGVDPDFVPPDPAKRENVTAERVQQVSGRGLLHRLRHSRLWDRVGPWVPAGVRRLGVRLSQKEVDRADVDRRAAVDYLRPIQREQTEELRRLLGCDFPEWKTLYG</sequence>
<dbReference type="KEGG" id="ttc:FOKN1_1619"/>
<dbReference type="EMBL" id="AP018052">
    <property type="protein sequence ID" value="BAZ94007.1"/>
    <property type="molecule type" value="Genomic_DNA"/>
</dbReference>
<proteinExistence type="predicted"/>
<dbReference type="RefSeq" id="WP_096366142.1">
    <property type="nucleotide sequence ID" value="NZ_AP018052.1"/>
</dbReference>
<keyword evidence="3" id="KW-1185">Reference proteome</keyword>
<dbReference type="GO" id="GO:0008146">
    <property type="term" value="F:sulfotransferase activity"/>
    <property type="evidence" value="ECO:0007669"/>
    <property type="project" value="InterPro"/>
</dbReference>
<dbReference type="PANTHER" id="PTHR10605">
    <property type="entry name" value="HEPARAN SULFATE SULFOTRANSFERASE"/>
    <property type="match status" value="1"/>
</dbReference>
<dbReference type="AlphaFoldDB" id="A0A1Z4VQV1"/>